<dbReference type="Pfam" id="PF11913">
    <property type="entry name" value="DUF3431"/>
    <property type="match status" value="1"/>
</dbReference>
<organism evidence="1 2">
    <name type="scientific">Fonsecaea pedrosoi CBS 271.37</name>
    <dbReference type="NCBI Taxonomy" id="1442368"/>
    <lineage>
        <taxon>Eukaryota</taxon>
        <taxon>Fungi</taxon>
        <taxon>Dikarya</taxon>
        <taxon>Ascomycota</taxon>
        <taxon>Pezizomycotina</taxon>
        <taxon>Eurotiomycetes</taxon>
        <taxon>Chaetothyriomycetidae</taxon>
        <taxon>Chaetothyriales</taxon>
        <taxon>Herpotrichiellaceae</taxon>
        <taxon>Fonsecaea</taxon>
    </lineage>
</organism>
<dbReference type="HOGENOM" id="CLU_031559_0_1_1"/>
<reference evidence="1 2" key="1">
    <citation type="submission" date="2015-01" db="EMBL/GenBank/DDBJ databases">
        <title>The Genome Sequence of Fonsecaea pedrosoi CBS 271.37.</title>
        <authorList>
            <consortium name="The Broad Institute Genomics Platform"/>
            <person name="Cuomo C."/>
            <person name="de Hoog S."/>
            <person name="Gorbushina A."/>
            <person name="Stielow B."/>
            <person name="Teixiera M."/>
            <person name="Abouelleil A."/>
            <person name="Chapman S.B."/>
            <person name="Priest M."/>
            <person name="Young S.K."/>
            <person name="Wortman J."/>
            <person name="Nusbaum C."/>
            <person name="Birren B."/>
        </authorList>
    </citation>
    <scope>NUCLEOTIDE SEQUENCE [LARGE SCALE GENOMIC DNA]</scope>
    <source>
        <strain evidence="1 2">CBS 271.37</strain>
    </source>
</reference>
<dbReference type="AlphaFoldDB" id="A0A0D2G3Z2"/>
<dbReference type="OrthoDB" id="426718at2759"/>
<name>A0A0D2G3Z2_9EURO</name>
<dbReference type="PANTHER" id="PTHR37490:SF2">
    <property type="match status" value="1"/>
</dbReference>
<evidence type="ECO:0000313" key="1">
    <source>
        <dbReference type="EMBL" id="KIW75458.1"/>
    </source>
</evidence>
<dbReference type="RefSeq" id="XP_013279266.1">
    <property type="nucleotide sequence ID" value="XM_013423812.1"/>
</dbReference>
<evidence type="ECO:0000313" key="2">
    <source>
        <dbReference type="Proteomes" id="UP000053029"/>
    </source>
</evidence>
<dbReference type="EMBL" id="KN846975">
    <property type="protein sequence ID" value="KIW75458.1"/>
    <property type="molecule type" value="Genomic_DNA"/>
</dbReference>
<protein>
    <submittedName>
        <fullName evidence="1">Uncharacterized protein</fullName>
    </submittedName>
</protein>
<dbReference type="Proteomes" id="UP000053029">
    <property type="component" value="Unassembled WGS sequence"/>
</dbReference>
<dbReference type="PANTHER" id="PTHR37490">
    <property type="entry name" value="EXPRESSED PROTEIN"/>
    <property type="match status" value="1"/>
</dbReference>
<gene>
    <name evidence="1" type="ORF">Z517_10199</name>
</gene>
<keyword evidence="2" id="KW-1185">Reference proteome</keyword>
<accession>A0A0D2G3Z2</accession>
<dbReference type="VEuPathDB" id="FungiDB:Z517_10199"/>
<sequence length="303" mass="35005">MLLSKLQYRLASVVAILILLTLDLLWKLKTGGTVRFRLGYQSDKLSPRIESNRVNGLKKPNGSKAWIYSGPEAEDKAVILAKTHGEDVSWVFDNLQDWKQAIYYMDEPDGGMLHPPLNKGREAMAYLTFMIDHYDVLPSYMVFVHPHLQGWPAAWHTDSKNHNQINSIRSLRLAYLEEHGYANMRCVPDPGCPAEIQVDRQDERRTAEHAMREAWPYMFGGNYSDIPKVIAQPCCSQFAISRKQALRRSQADYEHYRQWLLDTPLDDDTSGRVFEYLWHVIFGQEAVHCIPLKQCRCEQFGQC</sequence>
<dbReference type="GeneID" id="25309689"/>
<proteinExistence type="predicted"/>
<dbReference type="InterPro" id="IPR021838">
    <property type="entry name" value="DUF3431"/>
</dbReference>